<dbReference type="Proteomes" id="UP001501637">
    <property type="component" value="Unassembled WGS sequence"/>
</dbReference>
<dbReference type="RefSeq" id="WP_344522164.1">
    <property type="nucleotide sequence ID" value="NZ_BAAAUG010000065.1"/>
</dbReference>
<keyword evidence="2" id="KW-1185">Reference proteome</keyword>
<proteinExistence type="predicted"/>
<dbReference type="EMBL" id="BAAAUG010000065">
    <property type="protein sequence ID" value="GAA3111967.1"/>
    <property type="molecule type" value="Genomic_DNA"/>
</dbReference>
<evidence type="ECO:0000313" key="1">
    <source>
        <dbReference type="EMBL" id="GAA3111967.1"/>
    </source>
</evidence>
<gene>
    <name evidence="1" type="ORF">GCM10010449_37870</name>
</gene>
<name>A0ABP6MHP4_9ACTN</name>
<evidence type="ECO:0008006" key="3">
    <source>
        <dbReference type="Google" id="ProtNLM"/>
    </source>
</evidence>
<reference evidence="2" key="1">
    <citation type="journal article" date="2019" name="Int. J. Syst. Evol. Microbiol.">
        <title>The Global Catalogue of Microorganisms (GCM) 10K type strain sequencing project: providing services to taxonomists for standard genome sequencing and annotation.</title>
        <authorList>
            <consortium name="The Broad Institute Genomics Platform"/>
            <consortium name="The Broad Institute Genome Sequencing Center for Infectious Disease"/>
            <person name="Wu L."/>
            <person name="Ma J."/>
        </authorList>
    </citation>
    <scope>NUCLEOTIDE SEQUENCE [LARGE SCALE GENOMIC DNA]</scope>
    <source>
        <strain evidence="2">JCM 9092</strain>
    </source>
</reference>
<dbReference type="PROSITE" id="PS51257">
    <property type="entry name" value="PROKAR_LIPOPROTEIN"/>
    <property type="match status" value="1"/>
</dbReference>
<sequence length="231" mass="24333">MAANRKLLVAAVVCAAAFVGVTGCSSEEKDPFDGMSADKIAKKAADASKDAGSFKVTGEGKQEGKPLQVDFSVAKSGDCEGKMDGGTGGTAEFLVSGDTQYMKGDAAYWKNAMGGGGQTSRFEDKWVKSPKGKGNGVCDADAMFQSKELKKLKREKDSEVDGKKAAVLTKDETGKKTTFYVAAEGKPYFLKVVTTGKEDPSTMNFSDYGKSVAIKAPAPNEVVDLAELMKS</sequence>
<organism evidence="1 2">
    <name type="scientific">Streptomyces rectiviolaceus</name>
    <dbReference type="NCBI Taxonomy" id="332591"/>
    <lineage>
        <taxon>Bacteria</taxon>
        <taxon>Bacillati</taxon>
        <taxon>Actinomycetota</taxon>
        <taxon>Actinomycetes</taxon>
        <taxon>Kitasatosporales</taxon>
        <taxon>Streptomycetaceae</taxon>
        <taxon>Streptomyces</taxon>
    </lineage>
</organism>
<protein>
    <recommendedName>
        <fullName evidence="3">Lipoprotein</fullName>
    </recommendedName>
</protein>
<accession>A0ABP6MHP4</accession>
<dbReference type="Gene3D" id="2.50.20.20">
    <property type="match status" value="1"/>
</dbReference>
<comment type="caution">
    <text evidence="1">The sequence shown here is derived from an EMBL/GenBank/DDBJ whole genome shotgun (WGS) entry which is preliminary data.</text>
</comment>
<evidence type="ECO:0000313" key="2">
    <source>
        <dbReference type="Proteomes" id="UP001501637"/>
    </source>
</evidence>